<gene>
    <name evidence="1" type="ORF">EGYM00392_LOCUS1007</name>
</gene>
<sequence>MKAQMLLDALCKELSKLCAAFLCGDFTIACAVSKRFQTEKGVRRAVVKGLVNVLCTQLDFFNGSVLDGGWESRFAVHPQVSPIRGSRIIFLQLLISDLQTRFREGEWVDSAVPERVEASSCSCERVFSYMVASEFAQNTMCMCEGLWVRCNGEDVEDAHQTFPVQEEHTECSRECSTFGW</sequence>
<dbReference type="AlphaFoldDB" id="A0A7S1HSV8"/>
<organism evidence="1">
    <name type="scientific">Eutreptiella gymnastica</name>
    <dbReference type="NCBI Taxonomy" id="73025"/>
    <lineage>
        <taxon>Eukaryota</taxon>
        <taxon>Discoba</taxon>
        <taxon>Euglenozoa</taxon>
        <taxon>Euglenida</taxon>
        <taxon>Spirocuta</taxon>
        <taxon>Euglenophyceae</taxon>
        <taxon>Eutreptiales</taxon>
        <taxon>Eutreptiaceae</taxon>
        <taxon>Eutreptiella</taxon>
    </lineage>
</organism>
<reference evidence="1" key="1">
    <citation type="submission" date="2021-01" db="EMBL/GenBank/DDBJ databases">
        <authorList>
            <person name="Corre E."/>
            <person name="Pelletier E."/>
            <person name="Niang G."/>
            <person name="Scheremetjew M."/>
            <person name="Finn R."/>
            <person name="Kale V."/>
            <person name="Holt S."/>
            <person name="Cochrane G."/>
            <person name="Meng A."/>
            <person name="Brown T."/>
            <person name="Cohen L."/>
        </authorList>
    </citation>
    <scope>NUCLEOTIDE SEQUENCE</scope>
    <source>
        <strain evidence="1">NIES-381</strain>
    </source>
</reference>
<dbReference type="EMBL" id="HBGA01002825">
    <property type="protein sequence ID" value="CAD8989965.1"/>
    <property type="molecule type" value="Transcribed_RNA"/>
</dbReference>
<accession>A0A7S1HSV8</accession>
<name>A0A7S1HSV8_9EUGL</name>
<proteinExistence type="predicted"/>
<evidence type="ECO:0000313" key="1">
    <source>
        <dbReference type="EMBL" id="CAD8989965.1"/>
    </source>
</evidence>
<protein>
    <submittedName>
        <fullName evidence="1">Uncharacterized protein</fullName>
    </submittedName>
</protein>